<evidence type="ECO:0000256" key="5">
    <source>
        <dbReference type="ARBA" id="ARBA00008853"/>
    </source>
</evidence>
<name>A0A8J8MPG0_9FIRM</name>
<dbReference type="SUPFAM" id="SSF63829">
    <property type="entry name" value="Calcium-dependent phosphotriesterase"/>
    <property type="match status" value="1"/>
</dbReference>
<evidence type="ECO:0000256" key="1">
    <source>
        <dbReference type="ARBA" id="ARBA00001913"/>
    </source>
</evidence>
<keyword evidence="11" id="KW-0862">Zinc</keyword>
<comment type="similarity">
    <text evidence="5">Belongs to the SMP-30/CGR1 family.</text>
</comment>
<dbReference type="PANTHER" id="PTHR10907">
    <property type="entry name" value="REGUCALCIN"/>
    <property type="match status" value="1"/>
</dbReference>
<dbReference type="Gene3D" id="2.120.10.30">
    <property type="entry name" value="TolB, C-terminal domain"/>
    <property type="match status" value="1"/>
</dbReference>
<evidence type="ECO:0000256" key="6">
    <source>
        <dbReference type="ARBA" id="ARBA00022490"/>
    </source>
</evidence>
<dbReference type="AlphaFoldDB" id="A0A8J8MPG0"/>
<keyword evidence="8" id="KW-0378">Hydrolase</keyword>
<dbReference type="FunFam" id="2.120.10.30:FF:000027">
    <property type="entry name" value="Regucalcin homologue"/>
    <property type="match status" value="1"/>
</dbReference>
<feature type="binding site" evidence="11">
    <location>
        <position position="101"/>
    </location>
    <ligand>
        <name>substrate</name>
    </ligand>
</feature>
<dbReference type="Pfam" id="PF08450">
    <property type="entry name" value="SGL"/>
    <property type="match status" value="1"/>
</dbReference>
<dbReference type="GO" id="GO:0004341">
    <property type="term" value="F:gluconolactonase activity"/>
    <property type="evidence" value="ECO:0007669"/>
    <property type="project" value="TreeGrafter"/>
</dbReference>
<evidence type="ECO:0000256" key="8">
    <source>
        <dbReference type="ARBA" id="ARBA00022801"/>
    </source>
</evidence>
<evidence type="ECO:0000256" key="2">
    <source>
        <dbReference type="ARBA" id="ARBA00001936"/>
    </source>
</evidence>
<comment type="cofactor">
    <cofactor evidence="1">
        <name>Ca(2+)</name>
        <dbReference type="ChEBI" id="CHEBI:29108"/>
    </cofactor>
</comment>
<feature type="active site" description="Proton donor/acceptor" evidence="10">
    <location>
        <position position="199"/>
    </location>
</feature>
<evidence type="ECO:0000256" key="7">
    <source>
        <dbReference type="ARBA" id="ARBA00022723"/>
    </source>
</evidence>
<comment type="cofactor">
    <cofactor evidence="3">
        <name>Mg(2+)</name>
        <dbReference type="ChEBI" id="CHEBI:18420"/>
    </cofactor>
</comment>
<evidence type="ECO:0000313" key="14">
    <source>
        <dbReference type="Proteomes" id="UP000683246"/>
    </source>
</evidence>
<evidence type="ECO:0000256" key="9">
    <source>
        <dbReference type="ARBA" id="ARBA00022837"/>
    </source>
</evidence>
<evidence type="ECO:0000256" key="11">
    <source>
        <dbReference type="PIRSR" id="PIRSR605511-2"/>
    </source>
</evidence>
<keyword evidence="7 11" id="KW-0479">Metal-binding</keyword>
<proteinExistence type="inferred from homology"/>
<accession>A0A8J8MPG0</accession>
<feature type="binding site" evidence="11">
    <location>
        <position position="149"/>
    </location>
    <ligand>
        <name>a divalent metal cation</name>
        <dbReference type="ChEBI" id="CHEBI:60240"/>
    </ligand>
</feature>
<gene>
    <name evidence="13" type="ORF">HZI73_24280</name>
</gene>
<dbReference type="KEGG" id="vpy:HZI73_24280"/>
<comment type="cofactor">
    <cofactor evidence="11">
        <name>Zn(2+)</name>
        <dbReference type="ChEBI" id="CHEBI:29105"/>
    </cofactor>
    <text evidence="11">Binds 1 divalent metal cation per subunit.</text>
</comment>
<dbReference type="GO" id="GO:0019853">
    <property type="term" value="P:L-ascorbic acid biosynthetic process"/>
    <property type="evidence" value="ECO:0007669"/>
    <property type="project" value="TreeGrafter"/>
</dbReference>
<keyword evidence="14" id="KW-1185">Reference proteome</keyword>
<feature type="binding site" evidence="11">
    <location>
        <position position="199"/>
    </location>
    <ligand>
        <name>a divalent metal cation</name>
        <dbReference type="ChEBI" id="CHEBI:60240"/>
    </ligand>
</feature>
<dbReference type="Proteomes" id="UP000683246">
    <property type="component" value="Chromosome"/>
</dbReference>
<dbReference type="PRINTS" id="PR01790">
    <property type="entry name" value="SMP30FAMILY"/>
</dbReference>
<keyword evidence="6" id="KW-0963">Cytoplasm</keyword>
<evidence type="ECO:0000256" key="3">
    <source>
        <dbReference type="ARBA" id="ARBA00001946"/>
    </source>
</evidence>
<reference evidence="13" key="1">
    <citation type="submission" date="2020-07" db="EMBL/GenBank/DDBJ databases">
        <title>Vallitalea pronyensis genome.</title>
        <authorList>
            <person name="Postec A."/>
        </authorList>
    </citation>
    <scope>NUCLEOTIDE SEQUENCE</scope>
    <source>
        <strain evidence="13">FatNI3</strain>
    </source>
</reference>
<evidence type="ECO:0000313" key="13">
    <source>
        <dbReference type="EMBL" id="QUI25224.1"/>
    </source>
</evidence>
<comment type="subcellular location">
    <subcellularLocation>
        <location evidence="4">Cytoplasm</location>
    </subcellularLocation>
</comment>
<evidence type="ECO:0000256" key="10">
    <source>
        <dbReference type="PIRSR" id="PIRSR605511-1"/>
    </source>
</evidence>
<feature type="domain" description="SMP-30/Gluconolactonase/LRE-like region" evidence="12">
    <location>
        <begin position="14"/>
        <end position="258"/>
    </location>
</feature>
<dbReference type="InterPro" id="IPR011042">
    <property type="entry name" value="6-blade_b-propeller_TolB-like"/>
</dbReference>
<feature type="binding site" evidence="11">
    <location>
        <position position="119"/>
    </location>
    <ligand>
        <name>substrate</name>
    </ligand>
</feature>
<dbReference type="InterPro" id="IPR005511">
    <property type="entry name" value="SMP-30"/>
</dbReference>
<organism evidence="13 14">
    <name type="scientific">Vallitalea pronyensis</name>
    <dbReference type="NCBI Taxonomy" id="1348613"/>
    <lineage>
        <taxon>Bacteria</taxon>
        <taxon>Bacillati</taxon>
        <taxon>Bacillota</taxon>
        <taxon>Clostridia</taxon>
        <taxon>Lachnospirales</taxon>
        <taxon>Vallitaleaceae</taxon>
        <taxon>Vallitalea</taxon>
    </lineage>
</organism>
<dbReference type="GO" id="GO:0005509">
    <property type="term" value="F:calcium ion binding"/>
    <property type="evidence" value="ECO:0007669"/>
    <property type="project" value="TreeGrafter"/>
</dbReference>
<sequence>MNEPDLILDLKATLGEGPCWDHKAQVLYWVDCLANHIHQYNPETTINTTMITGKNVGCVAVAKSGGLVGALEDGFYHIDFEKRHMTHLLDPEAHLPHNRFNDGKCDSEGRLWAGTMSKDEQDQEPRGSLYVLNISCQVQKVLDNVRISNGIAWSLDNKTMYYIDTPTKKIAAFDFEAQSGQLSNKRYVIEIPEGAGHPDGMCMDSEGMLWVAMWGGYAVNRFNPFTGKLLEKVHVPVCNVTSCAFGGKNLDELYITTASIGVDEHVKAKQPFAGGLFRVRPGVKGLPMHTFG</sequence>
<evidence type="ECO:0000256" key="4">
    <source>
        <dbReference type="ARBA" id="ARBA00004496"/>
    </source>
</evidence>
<dbReference type="RefSeq" id="WP_212695923.1">
    <property type="nucleotide sequence ID" value="NZ_CP058649.1"/>
</dbReference>
<evidence type="ECO:0000259" key="12">
    <source>
        <dbReference type="Pfam" id="PF08450"/>
    </source>
</evidence>
<dbReference type="EMBL" id="CP058649">
    <property type="protein sequence ID" value="QUI25224.1"/>
    <property type="molecule type" value="Genomic_DNA"/>
</dbReference>
<feature type="binding site" evidence="11">
    <location>
        <position position="99"/>
    </location>
    <ligand>
        <name>substrate</name>
    </ligand>
</feature>
<feature type="binding site" evidence="11">
    <location>
        <position position="16"/>
    </location>
    <ligand>
        <name>a divalent metal cation</name>
        <dbReference type="ChEBI" id="CHEBI:60240"/>
    </ligand>
</feature>
<dbReference type="InterPro" id="IPR013658">
    <property type="entry name" value="SGL"/>
</dbReference>
<keyword evidence="9" id="KW-0106">Calcium</keyword>
<dbReference type="GO" id="GO:0005737">
    <property type="term" value="C:cytoplasm"/>
    <property type="evidence" value="ECO:0007669"/>
    <property type="project" value="UniProtKB-SubCell"/>
</dbReference>
<dbReference type="PANTHER" id="PTHR10907:SF47">
    <property type="entry name" value="REGUCALCIN"/>
    <property type="match status" value="1"/>
</dbReference>
<protein>
    <submittedName>
        <fullName evidence="13">SMP-30/gluconolactonase/LRE family protein</fullName>
    </submittedName>
</protein>
<comment type="cofactor">
    <cofactor evidence="2">
        <name>Mn(2+)</name>
        <dbReference type="ChEBI" id="CHEBI:29035"/>
    </cofactor>
</comment>